<accession>A0A1G6WDU4</accession>
<keyword evidence="1" id="KW-0812">Transmembrane</keyword>
<organism evidence="2 3">
    <name type="scientific">Psychrobacter pacificensis</name>
    <dbReference type="NCBI Taxonomy" id="112002"/>
    <lineage>
        <taxon>Bacteria</taxon>
        <taxon>Pseudomonadati</taxon>
        <taxon>Pseudomonadota</taxon>
        <taxon>Gammaproteobacteria</taxon>
        <taxon>Moraxellales</taxon>
        <taxon>Moraxellaceae</taxon>
        <taxon>Psychrobacter</taxon>
    </lineage>
</organism>
<keyword evidence="1" id="KW-0472">Membrane</keyword>
<gene>
    <name evidence="2" type="ORF">SAMN05660405_00933</name>
</gene>
<proteinExistence type="predicted"/>
<protein>
    <submittedName>
        <fullName evidence="2">Uncharacterized protein</fullName>
    </submittedName>
</protein>
<evidence type="ECO:0000313" key="2">
    <source>
        <dbReference type="EMBL" id="SDD64001.1"/>
    </source>
</evidence>
<dbReference type="EMBL" id="FNAL01000005">
    <property type="protein sequence ID" value="SDD64001.1"/>
    <property type="molecule type" value="Genomic_DNA"/>
</dbReference>
<evidence type="ECO:0000313" key="3">
    <source>
        <dbReference type="Proteomes" id="UP000198501"/>
    </source>
</evidence>
<dbReference type="Proteomes" id="UP000198501">
    <property type="component" value="Unassembled WGS sequence"/>
</dbReference>
<dbReference type="SUPFAM" id="SSF101967">
    <property type="entry name" value="Adhesin YadA, collagen-binding domain"/>
    <property type="match status" value="1"/>
</dbReference>
<feature type="transmembrane region" description="Helical" evidence="1">
    <location>
        <begin position="12"/>
        <end position="31"/>
    </location>
</feature>
<evidence type="ECO:0000256" key="1">
    <source>
        <dbReference type="SAM" id="Phobius"/>
    </source>
</evidence>
<reference evidence="2 3" key="1">
    <citation type="submission" date="2016-10" db="EMBL/GenBank/DDBJ databases">
        <authorList>
            <person name="de Groot N.N."/>
        </authorList>
    </citation>
    <scope>NUCLEOTIDE SEQUENCE [LARGE SCALE GENOMIC DNA]</scope>
    <source>
        <strain evidence="2 3">DSM 23406</strain>
    </source>
</reference>
<dbReference type="InterPro" id="IPR011049">
    <property type="entry name" value="Serralysin-like_metalloprot_C"/>
</dbReference>
<dbReference type="AlphaFoldDB" id="A0A1G6WDU4"/>
<name>A0A1G6WDU4_9GAMM</name>
<keyword evidence="1" id="KW-1133">Transmembrane helix</keyword>
<sequence length="94" mass="9637">MAQPDPMLWRWAVMLVLLAGKTLPLVAVKVIRTPRYKINTESRAAASASIAIGAKTLSEGALSTAIGVQSSSSGVASSAFGIGASASEKCHGCY</sequence>
<dbReference type="Gene3D" id="2.150.10.10">
    <property type="entry name" value="Serralysin-like metalloprotease, C-terminal"/>
    <property type="match status" value="1"/>
</dbReference>